<dbReference type="EMBL" id="KL198010">
    <property type="protein sequence ID" value="KDQ25715.1"/>
    <property type="molecule type" value="Genomic_DNA"/>
</dbReference>
<accession>A0A067NFF8</accession>
<name>A0A067NFF8_PLEO1</name>
<dbReference type="HOGENOM" id="CLU_2062466_0_0_1"/>
<evidence type="ECO:0000313" key="3">
    <source>
        <dbReference type="Proteomes" id="UP000027073"/>
    </source>
</evidence>
<dbReference type="Proteomes" id="UP000027073">
    <property type="component" value="Unassembled WGS sequence"/>
</dbReference>
<feature type="region of interest" description="Disordered" evidence="1">
    <location>
        <begin position="61"/>
        <end position="91"/>
    </location>
</feature>
<dbReference type="VEuPathDB" id="FungiDB:PLEOSDRAFT_160332"/>
<reference evidence="3" key="1">
    <citation type="journal article" date="2014" name="Proc. Natl. Acad. Sci. U.S.A.">
        <title>Extensive sampling of basidiomycete genomes demonstrates inadequacy of the white-rot/brown-rot paradigm for wood decay fungi.</title>
        <authorList>
            <person name="Riley R."/>
            <person name="Salamov A.A."/>
            <person name="Brown D.W."/>
            <person name="Nagy L.G."/>
            <person name="Floudas D."/>
            <person name="Held B.W."/>
            <person name="Levasseur A."/>
            <person name="Lombard V."/>
            <person name="Morin E."/>
            <person name="Otillar R."/>
            <person name="Lindquist E.A."/>
            <person name="Sun H."/>
            <person name="LaButti K.M."/>
            <person name="Schmutz J."/>
            <person name="Jabbour D."/>
            <person name="Luo H."/>
            <person name="Baker S.E."/>
            <person name="Pisabarro A.G."/>
            <person name="Walton J.D."/>
            <person name="Blanchette R.A."/>
            <person name="Henrissat B."/>
            <person name="Martin F."/>
            <person name="Cullen D."/>
            <person name="Hibbett D.S."/>
            <person name="Grigoriev I.V."/>
        </authorList>
    </citation>
    <scope>NUCLEOTIDE SEQUENCE [LARGE SCALE GENOMIC DNA]</scope>
    <source>
        <strain evidence="3">PC15</strain>
    </source>
</reference>
<feature type="compositionally biased region" description="Basic and acidic residues" evidence="1">
    <location>
        <begin position="1"/>
        <end position="20"/>
    </location>
</feature>
<proteinExistence type="predicted"/>
<evidence type="ECO:0008006" key="4">
    <source>
        <dbReference type="Google" id="ProtNLM"/>
    </source>
</evidence>
<dbReference type="AlphaFoldDB" id="A0A067NFF8"/>
<evidence type="ECO:0000256" key="1">
    <source>
        <dbReference type="SAM" id="MobiDB-lite"/>
    </source>
</evidence>
<dbReference type="InParanoid" id="A0A067NFF8"/>
<evidence type="ECO:0000313" key="2">
    <source>
        <dbReference type="EMBL" id="KDQ25715.1"/>
    </source>
</evidence>
<sequence>MVDSLDHVDIGIPQPRDKNQDINIDDDGTLGLDLQSSGQTPALVKDLSLVLKEGEHLMITGSNGVGSRPLGSLAPRRLNSQTGIRPSDKGRKGLFVPQRVYMVAGACWIKTPDDLAKIS</sequence>
<dbReference type="STRING" id="1137138.A0A067NFF8"/>
<gene>
    <name evidence="2" type="ORF">PLEOSDRAFT_160332</name>
</gene>
<organism evidence="2 3">
    <name type="scientific">Pleurotus ostreatus (strain PC15)</name>
    <name type="common">Oyster mushroom</name>
    <dbReference type="NCBI Taxonomy" id="1137138"/>
    <lineage>
        <taxon>Eukaryota</taxon>
        <taxon>Fungi</taxon>
        <taxon>Dikarya</taxon>
        <taxon>Basidiomycota</taxon>
        <taxon>Agaricomycotina</taxon>
        <taxon>Agaricomycetes</taxon>
        <taxon>Agaricomycetidae</taxon>
        <taxon>Agaricales</taxon>
        <taxon>Pleurotineae</taxon>
        <taxon>Pleurotaceae</taxon>
        <taxon>Pleurotus</taxon>
    </lineage>
</organism>
<feature type="region of interest" description="Disordered" evidence="1">
    <location>
        <begin position="1"/>
        <end position="23"/>
    </location>
</feature>
<protein>
    <recommendedName>
        <fullName evidence="4">ABC transporter domain-containing protein</fullName>
    </recommendedName>
</protein>